<dbReference type="Gene3D" id="1.10.510.10">
    <property type="entry name" value="Transferase(Phosphotransferase) domain 1"/>
    <property type="match status" value="1"/>
</dbReference>
<evidence type="ECO:0000313" key="7">
    <source>
        <dbReference type="EMBL" id="OHS99010.1"/>
    </source>
</evidence>
<dbReference type="GeneID" id="94829059"/>
<dbReference type="OrthoDB" id="40902at2759"/>
<dbReference type="InterPro" id="IPR011009">
    <property type="entry name" value="Kinase-like_dom_sf"/>
</dbReference>
<dbReference type="AlphaFoldDB" id="A0A1J4JIN3"/>
<protein>
    <submittedName>
        <fullName evidence="7">CAMK family protein kinase</fullName>
    </submittedName>
</protein>
<feature type="domain" description="Protein kinase" evidence="6">
    <location>
        <begin position="9"/>
        <end position="259"/>
    </location>
</feature>
<evidence type="ECO:0000256" key="3">
    <source>
        <dbReference type="ARBA" id="ARBA00022741"/>
    </source>
</evidence>
<reference evidence="7" key="1">
    <citation type="submission" date="2016-10" db="EMBL/GenBank/DDBJ databases">
        <authorList>
            <person name="Benchimol M."/>
            <person name="Almeida L.G."/>
            <person name="Vasconcelos A.T."/>
            <person name="Perreira-Neves A."/>
            <person name="Rosa I.A."/>
            <person name="Tasca T."/>
            <person name="Bogo M.R."/>
            <person name="de Souza W."/>
        </authorList>
    </citation>
    <scope>NUCLEOTIDE SEQUENCE [LARGE SCALE GENOMIC DNA]</scope>
    <source>
        <strain evidence="7">K</strain>
    </source>
</reference>
<dbReference type="PANTHER" id="PTHR24345">
    <property type="entry name" value="SERINE/THREONINE-PROTEIN KINASE PLK"/>
    <property type="match status" value="1"/>
</dbReference>
<keyword evidence="8" id="KW-1185">Reference proteome</keyword>
<keyword evidence="2" id="KW-0808">Transferase</keyword>
<dbReference type="GO" id="GO:0004674">
    <property type="term" value="F:protein serine/threonine kinase activity"/>
    <property type="evidence" value="ECO:0007669"/>
    <property type="project" value="UniProtKB-KW"/>
</dbReference>
<evidence type="ECO:0000259" key="6">
    <source>
        <dbReference type="PROSITE" id="PS50011"/>
    </source>
</evidence>
<dbReference type="SMART" id="SM00220">
    <property type="entry name" value="S_TKc"/>
    <property type="match status" value="1"/>
</dbReference>
<sequence length="259" mass="30073">MKSMIQGRFKVIEELSKGSTSNCYLCEDTSECRKVVLKIIPRDKYSEENFTNEVKLLDICKDPAVISVYDTITSKEEFIIVMEPGTHDLLNYIQENGPLTEKTTRYYFYSLIQALKVMHSHHIVHNDVKLENLVVTKDDKIKLIDFGLSEKLEINGKSKMFRGTFHYLAPEVMMFKPHDTKSDIWSLGVSLFAALTNEFPFDGDNQYEYSMNALQKPPKTELLEKKRVSESLVSMIQKMLEKDPEKRISIEDCCKFNWL</sequence>
<dbReference type="SUPFAM" id="SSF56112">
    <property type="entry name" value="Protein kinase-like (PK-like)"/>
    <property type="match status" value="1"/>
</dbReference>
<keyword evidence="4 7" id="KW-0418">Kinase</keyword>
<evidence type="ECO:0000256" key="5">
    <source>
        <dbReference type="ARBA" id="ARBA00022840"/>
    </source>
</evidence>
<dbReference type="PROSITE" id="PS50011">
    <property type="entry name" value="PROTEIN_KINASE_DOM"/>
    <property type="match status" value="1"/>
</dbReference>
<dbReference type="InterPro" id="IPR008271">
    <property type="entry name" value="Ser/Thr_kinase_AS"/>
</dbReference>
<evidence type="ECO:0000256" key="2">
    <source>
        <dbReference type="ARBA" id="ARBA00022679"/>
    </source>
</evidence>
<dbReference type="InterPro" id="IPR000719">
    <property type="entry name" value="Prot_kinase_dom"/>
</dbReference>
<keyword evidence="3" id="KW-0547">Nucleotide-binding</keyword>
<comment type="caution">
    <text evidence="7">The sequence shown here is derived from an EMBL/GenBank/DDBJ whole genome shotgun (WGS) entry which is preliminary data.</text>
</comment>
<evidence type="ECO:0000256" key="1">
    <source>
        <dbReference type="ARBA" id="ARBA00022527"/>
    </source>
</evidence>
<gene>
    <name evidence="7" type="ORF">TRFO_08549</name>
</gene>
<dbReference type="EMBL" id="MLAK01001026">
    <property type="protein sequence ID" value="OHS99010.1"/>
    <property type="molecule type" value="Genomic_DNA"/>
</dbReference>
<dbReference type="Proteomes" id="UP000179807">
    <property type="component" value="Unassembled WGS sequence"/>
</dbReference>
<dbReference type="GO" id="GO:0005524">
    <property type="term" value="F:ATP binding"/>
    <property type="evidence" value="ECO:0007669"/>
    <property type="project" value="UniProtKB-KW"/>
</dbReference>
<organism evidence="7 8">
    <name type="scientific">Tritrichomonas foetus</name>
    <dbReference type="NCBI Taxonomy" id="1144522"/>
    <lineage>
        <taxon>Eukaryota</taxon>
        <taxon>Metamonada</taxon>
        <taxon>Parabasalia</taxon>
        <taxon>Tritrichomonadida</taxon>
        <taxon>Tritrichomonadidae</taxon>
        <taxon>Tritrichomonas</taxon>
    </lineage>
</organism>
<proteinExistence type="predicted"/>
<evidence type="ECO:0000256" key="4">
    <source>
        <dbReference type="ARBA" id="ARBA00022777"/>
    </source>
</evidence>
<name>A0A1J4JIN3_9EUKA</name>
<evidence type="ECO:0000313" key="8">
    <source>
        <dbReference type="Proteomes" id="UP000179807"/>
    </source>
</evidence>
<dbReference type="Pfam" id="PF00069">
    <property type="entry name" value="Pkinase"/>
    <property type="match status" value="1"/>
</dbReference>
<dbReference type="GO" id="GO:0005634">
    <property type="term" value="C:nucleus"/>
    <property type="evidence" value="ECO:0007669"/>
    <property type="project" value="TreeGrafter"/>
</dbReference>
<keyword evidence="5" id="KW-0067">ATP-binding</keyword>
<dbReference type="VEuPathDB" id="TrichDB:TRFO_08549"/>
<dbReference type="PIRSF" id="PIRSF000654">
    <property type="entry name" value="Integrin-linked_kinase"/>
    <property type="match status" value="1"/>
</dbReference>
<dbReference type="PROSITE" id="PS00108">
    <property type="entry name" value="PROTEIN_KINASE_ST"/>
    <property type="match status" value="1"/>
</dbReference>
<dbReference type="PANTHER" id="PTHR24345:SF0">
    <property type="entry name" value="CELL CYCLE SERINE_THREONINE-PROTEIN KINASE CDC5_MSD2"/>
    <property type="match status" value="1"/>
</dbReference>
<dbReference type="RefSeq" id="XP_068352147.1">
    <property type="nucleotide sequence ID" value="XM_068494355.1"/>
</dbReference>
<accession>A0A1J4JIN3</accession>
<keyword evidence="1" id="KW-0723">Serine/threonine-protein kinase</keyword>